<dbReference type="EMBL" id="QUZK01000009">
    <property type="protein sequence ID" value="RFF32415.1"/>
    <property type="molecule type" value="Genomic_DNA"/>
</dbReference>
<dbReference type="GO" id="GO:0005737">
    <property type="term" value="C:cytoplasm"/>
    <property type="evidence" value="ECO:0007669"/>
    <property type="project" value="TreeGrafter"/>
</dbReference>
<evidence type="ECO:0000313" key="2">
    <source>
        <dbReference type="Proteomes" id="UP000260351"/>
    </source>
</evidence>
<dbReference type="SMART" id="SM00855">
    <property type="entry name" value="PGAM"/>
    <property type="match status" value="1"/>
</dbReference>
<gene>
    <name evidence="1" type="ORF">DZC52_01515</name>
</gene>
<dbReference type="Gene3D" id="3.40.50.1240">
    <property type="entry name" value="Phosphoglycerate mutase-like"/>
    <property type="match status" value="1"/>
</dbReference>
<proteinExistence type="predicted"/>
<dbReference type="InterPro" id="IPR050275">
    <property type="entry name" value="PGM_Phosphatase"/>
</dbReference>
<dbReference type="GO" id="GO:0016791">
    <property type="term" value="F:phosphatase activity"/>
    <property type="evidence" value="ECO:0007669"/>
    <property type="project" value="TreeGrafter"/>
</dbReference>
<protein>
    <recommendedName>
        <fullName evidence="3">Histidine phosphatase family protein</fullName>
    </recommendedName>
</protein>
<accession>A0A3E1KCA9</accession>
<dbReference type="InterPro" id="IPR013078">
    <property type="entry name" value="His_Pase_superF_clade-1"/>
</dbReference>
<dbReference type="SUPFAM" id="SSF53254">
    <property type="entry name" value="Phosphoglycerate mutase-like"/>
    <property type="match status" value="1"/>
</dbReference>
<dbReference type="Proteomes" id="UP000260351">
    <property type="component" value="Unassembled WGS sequence"/>
</dbReference>
<comment type="caution">
    <text evidence="1">The sequence shown here is derived from an EMBL/GenBank/DDBJ whole genome shotgun (WGS) entry which is preliminary data.</text>
</comment>
<dbReference type="CDD" id="cd07067">
    <property type="entry name" value="HP_PGM_like"/>
    <property type="match status" value="1"/>
</dbReference>
<sequence>MSAARSDNPRLVLVRHGQASLGTDDYDRLSEIGHQQAESLGRRLSHSVANGALLWSGTLRRHRQTLAPVAGERSAEVRRTRDLDEFSTQGLVRAALEHSARLNLPLPPRQHLADPVTHLDVLLAWFPRVMAAWQEEGLVDPETGTWADFRERVLRPSDDWASALCSGRSVVVVSSAGVIATVVAALACRDLAWQRDLAVTLYNASVTELRLAGDGWQVDACNCTRHLDDESLRTRA</sequence>
<dbReference type="AlphaFoldDB" id="A0A3E1KCA9"/>
<evidence type="ECO:0008006" key="3">
    <source>
        <dbReference type="Google" id="ProtNLM"/>
    </source>
</evidence>
<name>A0A3E1KCA9_9GAMM</name>
<reference evidence="1 2" key="1">
    <citation type="submission" date="2018-08" db="EMBL/GenBank/DDBJ databases">
        <title>Wenzhouxiangella salilacus sp. nov., a novel bacterium isolated from a saline lake in Xinjiang Province, China.</title>
        <authorList>
            <person name="Han S."/>
        </authorList>
    </citation>
    <scope>NUCLEOTIDE SEQUENCE [LARGE SCALE GENOMIC DNA]</scope>
    <source>
        <strain evidence="1 2">XDB06</strain>
    </source>
</reference>
<dbReference type="PANTHER" id="PTHR48100:SF1">
    <property type="entry name" value="HISTIDINE PHOSPHATASE FAMILY PROTEIN-RELATED"/>
    <property type="match status" value="1"/>
</dbReference>
<organism evidence="1 2">
    <name type="scientific">Wenzhouxiangella sediminis</name>
    <dbReference type="NCBI Taxonomy" id="1792836"/>
    <lineage>
        <taxon>Bacteria</taxon>
        <taxon>Pseudomonadati</taxon>
        <taxon>Pseudomonadota</taxon>
        <taxon>Gammaproteobacteria</taxon>
        <taxon>Chromatiales</taxon>
        <taxon>Wenzhouxiangellaceae</taxon>
        <taxon>Wenzhouxiangella</taxon>
    </lineage>
</organism>
<evidence type="ECO:0000313" key="1">
    <source>
        <dbReference type="EMBL" id="RFF32415.1"/>
    </source>
</evidence>
<dbReference type="InterPro" id="IPR029033">
    <property type="entry name" value="His_PPase_superfam"/>
</dbReference>
<dbReference type="Pfam" id="PF00300">
    <property type="entry name" value="His_Phos_1"/>
    <property type="match status" value="2"/>
</dbReference>
<keyword evidence="2" id="KW-1185">Reference proteome</keyword>
<dbReference type="RefSeq" id="WP_116649358.1">
    <property type="nucleotide sequence ID" value="NZ_QUZK01000009.1"/>
</dbReference>
<dbReference type="PANTHER" id="PTHR48100">
    <property type="entry name" value="BROAD-SPECIFICITY PHOSPHATASE YOR283W-RELATED"/>
    <property type="match status" value="1"/>
</dbReference>
<dbReference type="OrthoDB" id="280692at2"/>